<feature type="transmembrane region" description="Helical" evidence="6">
    <location>
        <begin position="250"/>
        <end position="271"/>
    </location>
</feature>
<evidence type="ECO:0008006" key="9">
    <source>
        <dbReference type="Google" id="ProtNLM"/>
    </source>
</evidence>
<evidence type="ECO:0000256" key="3">
    <source>
        <dbReference type="ARBA" id="ARBA00022692"/>
    </source>
</evidence>
<name>A0A154L3E8_9PROT</name>
<keyword evidence="4 6" id="KW-1133">Transmembrane helix</keyword>
<evidence type="ECO:0000256" key="4">
    <source>
        <dbReference type="ARBA" id="ARBA00022989"/>
    </source>
</evidence>
<keyword evidence="5 6" id="KW-0472">Membrane</keyword>
<evidence type="ECO:0000256" key="1">
    <source>
        <dbReference type="ARBA" id="ARBA00004651"/>
    </source>
</evidence>
<feature type="transmembrane region" description="Helical" evidence="6">
    <location>
        <begin position="101"/>
        <end position="130"/>
    </location>
</feature>
<comment type="caution">
    <text evidence="7">The sequence shown here is derived from an EMBL/GenBank/DDBJ whole genome shotgun (WGS) entry which is preliminary data.</text>
</comment>
<evidence type="ECO:0000256" key="5">
    <source>
        <dbReference type="ARBA" id="ARBA00023136"/>
    </source>
</evidence>
<accession>A0A154L3E8</accession>
<evidence type="ECO:0000256" key="6">
    <source>
        <dbReference type="SAM" id="Phobius"/>
    </source>
</evidence>
<dbReference type="PANTHER" id="PTHR30086:SF21">
    <property type="entry name" value="TRANSPORT PROTEIN"/>
    <property type="match status" value="1"/>
</dbReference>
<dbReference type="Proteomes" id="UP000076335">
    <property type="component" value="Unassembled WGS sequence"/>
</dbReference>
<dbReference type="AlphaFoldDB" id="A0A154L3E8"/>
<keyword evidence="2" id="KW-1003">Cell membrane</keyword>
<evidence type="ECO:0000256" key="2">
    <source>
        <dbReference type="ARBA" id="ARBA00022475"/>
    </source>
</evidence>
<dbReference type="Pfam" id="PF01810">
    <property type="entry name" value="LysE"/>
    <property type="match status" value="1"/>
</dbReference>
<feature type="transmembrane region" description="Helical" evidence="6">
    <location>
        <begin position="65"/>
        <end position="89"/>
    </location>
</feature>
<comment type="subcellular location">
    <subcellularLocation>
        <location evidence="1">Cell membrane</location>
        <topology evidence="1">Multi-pass membrane protein</topology>
    </subcellularLocation>
</comment>
<gene>
    <name evidence="7" type="ORF">AUP42_02980</name>
</gene>
<feature type="transmembrane region" description="Helical" evidence="6">
    <location>
        <begin position="213"/>
        <end position="238"/>
    </location>
</feature>
<reference evidence="7 8" key="1">
    <citation type="submission" date="2015-12" db="EMBL/GenBank/DDBJ databases">
        <title>Genome sequence of Thalassospira lucentensis MCCC 1A02072.</title>
        <authorList>
            <person name="Lu L."/>
            <person name="Lai Q."/>
            <person name="Shao Z."/>
            <person name="Qian P."/>
        </authorList>
    </citation>
    <scope>NUCLEOTIDE SEQUENCE [LARGE SCALE GENOMIC DNA]</scope>
    <source>
        <strain evidence="7 8">MCCC 1A02072</strain>
    </source>
</reference>
<dbReference type="EMBL" id="LPVY01000021">
    <property type="protein sequence ID" value="KZB61953.1"/>
    <property type="molecule type" value="Genomic_DNA"/>
</dbReference>
<keyword evidence="3 6" id="KW-0812">Transmembrane</keyword>
<feature type="transmembrane region" description="Helical" evidence="6">
    <location>
        <begin position="186"/>
        <end position="207"/>
    </location>
</feature>
<sequence length="272" mass="29208">MGAFTNLPVTPAEAGSYGAAVSVPGQGEIAGNSRSRVTEKLALSRKSRMTAKPPVTIKSEDAMEYVPYLLTAYAIFAMAVMSPGPNFLAVTSASMTVSRRAGLGIALGIGMGTICWSTMTVLGLTAILAASEEVAIALRWIGGGYLIYMGFMALRSAYKSRGQGLEVPVSDAKADRPLWRYVRRGLLVQMSNPKAALFWFSIMSIVLRPDAPGWVGLAIVLGTTTFSFGWHLALAWFFSTEAVMRVYRRAYRAIQGVMGTAFVLLGGRMIAN</sequence>
<dbReference type="GO" id="GO:0015171">
    <property type="term" value="F:amino acid transmembrane transporter activity"/>
    <property type="evidence" value="ECO:0007669"/>
    <property type="project" value="TreeGrafter"/>
</dbReference>
<dbReference type="GO" id="GO:0005886">
    <property type="term" value="C:plasma membrane"/>
    <property type="evidence" value="ECO:0007669"/>
    <property type="project" value="UniProtKB-SubCell"/>
</dbReference>
<feature type="transmembrane region" description="Helical" evidence="6">
    <location>
        <begin position="136"/>
        <end position="154"/>
    </location>
</feature>
<dbReference type="RefSeq" id="WP_062952540.1">
    <property type="nucleotide sequence ID" value="NZ_LPVY01000021.1"/>
</dbReference>
<dbReference type="OrthoDB" id="7346064at2"/>
<proteinExistence type="predicted"/>
<evidence type="ECO:0000313" key="8">
    <source>
        <dbReference type="Proteomes" id="UP000076335"/>
    </source>
</evidence>
<dbReference type="PANTHER" id="PTHR30086">
    <property type="entry name" value="ARGININE EXPORTER PROTEIN ARGO"/>
    <property type="match status" value="1"/>
</dbReference>
<organism evidence="7 8">
    <name type="scientific">Thalassospira lucentensis</name>
    <dbReference type="NCBI Taxonomy" id="168935"/>
    <lineage>
        <taxon>Bacteria</taxon>
        <taxon>Pseudomonadati</taxon>
        <taxon>Pseudomonadota</taxon>
        <taxon>Alphaproteobacteria</taxon>
        <taxon>Rhodospirillales</taxon>
        <taxon>Thalassospiraceae</taxon>
        <taxon>Thalassospira</taxon>
    </lineage>
</organism>
<evidence type="ECO:0000313" key="7">
    <source>
        <dbReference type="EMBL" id="KZB61953.1"/>
    </source>
</evidence>
<dbReference type="InterPro" id="IPR001123">
    <property type="entry name" value="LeuE-type"/>
</dbReference>
<protein>
    <recommendedName>
        <fullName evidence="9">Lysine transporter LysE</fullName>
    </recommendedName>
</protein>